<protein>
    <submittedName>
        <fullName evidence="2">Uncharacterized protein</fullName>
    </submittedName>
</protein>
<dbReference type="VEuPathDB" id="FungiDB:P168DRAFT_277673"/>
<feature type="compositionally biased region" description="Basic and acidic residues" evidence="1">
    <location>
        <begin position="237"/>
        <end position="250"/>
    </location>
</feature>
<evidence type="ECO:0000256" key="1">
    <source>
        <dbReference type="SAM" id="MobiDB-lite"/>
    </source>
</evidence>
<gene>
    <name evidence="2" type="ORF">P168DRAFT_277673</name>
</gene>
<feature type="region of interest" description="Disordered" evidence="1">
    <location>
        <begin position="237"/>
        <end position="257"/>
    </location>
</feature>
<evidence type="ECO:0000313" key="3">
    <source>
        <dbReference type="Proteomes" id="UP000234254"/>
    </source>
</evidence>
<comment type="caution">
    <text evidence="2">The sequence shown here is derived from an EMBL/GenBank/DDBJ whole genome shotgun (WGS) entry which is preliminary data.</text>
</comment>
<feature type="compositionally biased region" description="Basic residues" evidence="1">
    <location>
        <begin position="178"/>
        <end position="196"/>
    </location>
</feature>
<reference evidence="2" key="1">
    <citation type="submission" date="2016-12" db="EMBL/GenBank/DDBJ databases">
        <title>The genomes of Aspergillus section Nigri reveals drivers in fungal speciation.</title>
        <authorList>
            <consortium name="DOE Joint Genome Institute"/>
            <person name="Vesth T.C."/>
            <person name="Nybo J."/>
            <person name="Theobald S."/>
            <person name="Brandl J."/>
            <person name="Frisvad J.C."/>
            <person name="Nielsen K.F."/>
            <person name="Lyhne E.K."/>
            <person name="Kogle M.E."/>
            <person name="Kuo A."/>
            <person name="Riley R."/>
            <person name="Clum A."/>
            <person name="Nolan M."/>
            <person name="Lipzen A."/>
            <person name="Salamov A."/>
            <person name="Henrissat B."/>
            <person name="Wiebenga A."/>
            <person name="De vries R.P."/>
            <person name="Grigoriev I.V."/>
            <person name="Mortensen U.H."/>
            <person name="Andersen M.R."/>
            <person name="Baker S.E."/>
        </authorList>
    </citation>
    <scope>NUCLEOTIDE SEQUENCE</scope>
    <source>
        <strain evidence="2">IBT 28561</strain>
    </source>
</reference>
<keyword evidence="3" id="KW-1185">Reference proteome</keyword>
<organism evidence="2 3">
    <name type="scientific">Aspergillus campestris (strain IBT 28561)</name>
    <dbReference type="NCBI Taxonomy" id="1392248"/>
    <lineage>
        <taxon>Eukaryota</taxon>
        <taxon>Fungi</taxon>
        <taxon>Dikarya</taxon>
        <taxon>Ascomycota</taxon>
        <taxon>Pezizomycotina</taxon>
        <taxon>Eurotiomycetes</taxon>
        <taxon>Eurotiomycetidae</taxon>
        <taxon>Eurotiales</taxon>
        <taxon>Aspergillaceae</taxon>
        <taxon>Aspergillus</taxon>
        <taxon>Aspergillus subgen. Circumdati</taxon>
    </lineage>
</organism>
<dbReference type="AlphaFoldDB" id="A0A2I1DDV5"/>
<accession>A0A2I1DDV5</accession>
<feature type="compositionally biased region" description="Polar residues" evidence="1">
    <location>
        <begin position="435"/>
        <end position="445"/>
    </location>
</feature>
<feature type="region of interest" description="Disordered" evidence="1">
    <location>
        <begin position="156"/>
        <end position="200"/>
    </location>
</feature>
<dbReference type="GeneID" id="36543148"/>
<sequence>MHWIGKSWISPTKPTFEATAIPVSLRGRTARTRVSFEYLLSLTEPLIANILDAYLIVCDKLLGRLLLGLSPNLPSHHIEASLTSDMEFASRTSIYGWLSKTEDCYDQSSLVRRPLSGLQSAVHPKARGLPITEKKTADTKLLQTLFTLEEGELRRYERRPRHKTKEDHYEYNGSSRTKEKHRTKSEKRSGKKKRKHTINDNFHASNVPRNRVTVLILVPPPAFSETEFLEKAPLPDKENHRIGRDKERKGGSRTGIPRKLMDRFSFDSPRANNVGQFDFMEGERSQPSDMTLLKTTNQHTGLVSSHNPRSIRSRGDSVFMSNGGLAIAGRTLDSDEVPRGRSRVPKPCNAFYFDQTQLALERLFDLYCKHLLLFDLASGDDGETANISHRTKRYWNLDELKSLLKKRQRLWGPSETGTTFAEGLHLRPSTKRRNLTPNDSNTNTARPFKRRRITSESRTEHGSGLVDYPSRPSKQFFGRENWLNERREGSSHMVMGTNDGTFDYALGLPNIVARTPASAGVSEGGGAPYPPSWIQVHGSRTPARSTSDHGLDRAGDTAAHTHNDVGIEYNIGRTLYTADLDAEYEGIVHSEGVPPGDILGSGSVDYTNDTIGATRNGSIYPAAQDLYDDCGLTVRPLSRVPFDTAGTALEKAYFPAEVQNTNEGSEFAQSVFLLNFNGFLGPEDLDTVSEHESFPCWAEEMSTKEIYETYQPAQDEPLRWDGKSKKSYAAR</sequence>
<dbReference type="RefSeq" id="XP_024696635.1">
    <property type="nucleotide sequence ID" value="XM_024835624.1"/>
</dbReference>
<feature type="region of interest" description="Disordered" evidence="1">
    <location>
        <begin position="710"/>
        <end position="731"/>
    </location>
</feature>
<proteinExistence type="predicted"/>
<dbReference type="EMBL" id="MSFM01000001">
    <property type="protein sequence ID" value="PKY08041.1"/>
    <property type="molecule type" value="Genomic_DNA"/>
</dbReference>
<feature type="region of interest" description="Disordered" evidence="1">
    <location>
        <begin position="429"/>
        <end position="472"/>
    </location>
</feature>
<dbReference type="OrthoDB" id="2537141at2759"/>
<name>A0A2I1DDV5_ASPC2</name>
<evidence type="ECO:0000313" key="2">
    <source>
        <dbReference type="EMBL" id="PKY08041.1"/>
    </source>
</evidence>
<dbReference type="Proteomes" id="UP000234254">
    <property type="component" value="Unassembled WGS sequence"/>
</dbReference>